<proteinExistence type="predicted"/>
<dbReference type="InterPro" id="IPR010233">
    <property type="entry name" value="UbiG_MeTrfase"/>
</dbReference>
<evidence type="ECO:0000313" key="6">
    <source>
        <dbReference type="EMBL" id="GGY80475.1"/>
    </source>
</evidence>
<keyword evidence="4" id="KW-0949">S-adenosyl-L-methionine</keyword>
<keyword evidence="6" id="KW-0830">Ubiquinone</keyword>
<keyword evidence="2" id="KW-0808">Transferase</keyword>
<dbReference type="PANTHER" id="PTHR43464">
    <property type="entry name" value="METHYLTRANSFERASE"/>
    <property type="match status" value="1"/>
</dbReference>
<sequence length="259" mass="29036">MEVVDNQIYDKVSNTWWNEDGFMAILRTAVNPPRFNYFQKILNELQLNPKQLRVLDVGCGGGLLSEQFAALGCQVTGIDQSVPSLDAAKAHASAMDLQIEYLQGNAERLPFPDQSFDVVCCCDVLEHLDSVDTVIQELSRVLKPGGLFFFDTINRTLASRLFVVKLAQDCVLTRFVPRNVHVWEKFIKPHELASTLRQFSFPQSSFVGLAPRSNPFPALVAFARRKFGQISFAELGENIRLQESKSLAISYMGFSVKAL</sequence>
<evidence type="ECO:0000313" key="7">
    <source>
        <dbReference type="Proteomes" id="UP000619761"/>
    </source>
</evidence>
<keyword evidence="7" id="KW-1185">Reference proteome</keyword>
<name>A0ABQ3B5D9_9GAMM</name>
<dbReference type="RefSeq" id="WP_189419452.1">
    <property type="nucleotide sequence ID" value="NZ_BMYZ01000002.1"/>
</dbReference>
<dbReference type="PANTHER" id="PTHR43464:SF19">
    <property type="entry name" value="UBIQUINONE BIOSYNTHESIS O-METHYLTRANSFERASE, MITOCHONDRIAL"/>
    <property type="match status" value="1"/>
</dbReference>
<reference evidence="7" key="1">
    <citation type="journal article" date="2019" name="Int. J. Syst. Evol. Microbiol.">
        <title>The Global Catalogue of Microorganisms (GCM) 10K type strain sequencing project: providing services to taxonomists for standard genome sequencing and annotation.</title>
        <authorList>
            <consortium name="The Broad Institute Genomics Platform"/>
            <consortium name="The Broad Institute Genome Sequencing Center for Infectious Disease"/>
            <person name="Wu L."/>
            <person name="Ma J."/>
        </authorList>
    </citation>
    <scope>NUCLEOTIDE SEQUENCE [LARGE SCALE GENOMIC DNA]</scope>
    <source>
        <strain evidence="7">KCTC 32239</strain>
    </source>
</reference>
<evidence type="ECO:0000259" key="5">
    <source>
        <dbReference type="Pfam" id="PF08241"/>
    </source>
</evidence>
<accession>A0ABQ3B5D9</accession>
<dbReference type="CDD" id="cd02440">
    <property type="entry name" value="AdoMet_MTases"/>
    <property type="match status" value="1"/>
</dbReference>
<dbReference type="EMBL" id="BMYZ01000002">
    <property type="protein sequence ID" value="GGY80475.1"/>
    <property type="molecule type" value="Genomic_DNA"/>
</dbReference>
<evidence type="ECO:0000256" key="2">
    <source>
        <dbReference type="ARBA" id="ARBA00022679"/>
    </source>
</evidence>
<dbReference type="NCBIfam" id="TIGR01983">
    <property type="entry name" value="UbiG"/>
    <property type="match status" value="1"/>
</dbReference>
<evidence type="ECO:0000256" key="4">
    <source>
        <dbReference type="ARBA" id="ARBA00022691"/>
    </source>
</evidence>
<comment type="caution">
    <text evidence="6">The sequence shown here is derived from an EMBL/GenBank/DDBJ whole genome shotgun (WGS) entry which is preliminary data.</text>
</comment>
<gene>
    <name evidence="6" type="primary">ubiG</name>
    <name evidence="6" type="ORF">GCM10011613_26880</name>
</gene>
<keyword evidence="1" id="KW-0489">Methyltransferase</keyword>
<evidence type="ECO:0000256" key="1">
    <source>
        <dbReference type="ARBA" id="ARBA00022603"/>
    </source>
</evidence>
<evidence type="ECO:0000256" key="3">
    <source>
        <dbReference type="ARBA" id="ARBA00022688"/>
    </source>
</evidence>
<protein>
    <submittedName>
        <fullName evidence="6">Ubiquinone biosynthesis O-methyltransferase</fullName>
    </submittedName>
</protein>
<organism evidence="6 7">
    <name type="scientific">Cellvibrio zantedeschiae</name>
    <dbReference type="NCBI Taxonomy" id="1237077"/>
    <lineage>
        <taxon>Bacteria</taxon>
        <taxon>Pseudomonadati</taxon>
        <taxon>Pseudomonadota</taxon>
        <taxon>Gammaproteobacteria</taxon>
        <taxon>Cellvibrionales</taxon>
        <taxon>Cellvibrionaceae</taxon>
        <taxon>Cellvibrio</taxon>
    </lineage>
</organism>
<keyword evidence="3" id="KW-0831">Ubiquinone biosynthesis</keyword>
<feature type="domain" description="Methyltransferase type 11" evidence="5">
    <location>
        <begin position="55"/>
        <end position="150"/>
    </location>
</feature>
<dbReference type="Gene3D" id="3.40.50.150">
    <property type="entry name" value="Vaccinia Virus protein VP39"/>
    <property type="match status" value="1"/>
</dbReference>
<dbReference type="Pfam" id="PF08241">
    <property type="entry name" value="Methyltransf_11"/>
    <property type="match status" value="1"/>
</dbReference>
<dbReference type="InterPro" id="IPR013216">
    <property type="entry name" value="Methyltransf_11"/>
</dbReference>
<dbReference type="InterPro" id="IPR029063">
    <property type="entry name" value="SAM-dependent_MTases_sf"/>
</dbReference>
<dbReference type="Proteomes" id="UP000619761">
    <property type="component" value="Unassembled WGS sequence"/>
</dbReference>
<dbReference type="SUPFAM" id="SSF53335">
    <property type="entry name" value="S-adenosyl-L-methionine-dependent methyltransferases"/>
    <property type="match status" value="1"/>
</dbReference>